<dbReference type="AlphaFoldDB" id="A0A1W1X7Y7"/>
<gene>
    <name evidence="2" type="ORF">SAMN02745134_00974</name>
</gene>
<reference evidence="2 3" key="1">
    <citation type="submission" date="2017-04" db="EMBL/GenBank/DDBJ databases">
        <authorList>
            <person name="Afonso C.L."/>
            <person name="Miller P.J."/>
            <person name="Scott M.A."/>
            <person name="Spackman E."/>
            <person name="Goraichik I."/>
            <person name="Dimitrov K.M."/>
            <person name="Suarez D.L."/>
            <person name="Swayne D.E."/>
        </authorList>
    </citation>
    <scope>NUCLEOTIDE SEQUENCE [LARGE SCALE GENOMIC DNA]</scope>
    <source>
        <strain evidence="2 3">DSM 12555</strain>
    </source>
</reference>
<keyword evidence="3" id="KW-1185">Reference proteome</keyword>
<keyword evidence="1" id="KW-0472">Membrane</keyword>
<keyword evidence="1" id="KW-0812">Transmembrane</keyword>
<dbReference type="GO" id="GO:0005886">
    <property type="term" value="C:plasma membrane"/>
    <property type="evidence" value="ECO:0007669"/>
    <property type="project" value="TreeGrafter"/>
</dbReference>
<dbReference type="Proteomes" id="UP000192468">
    <property type="component" value="Unassembled WGS sequence"/>
</dbReference>
<feature type="transmembrane region" description="Helical" evidence="1">
    <location>
        <begin position="30"/>
        <end position="57"/>
    </location>
</feature>
<proteinExistence type="predicted"/>
<organism evidence="2 3">
    <name type="scientific">Clostridium acidisoli DSM 12555</name>
    <dbReference type="NCBI Taxonomy" id="1121291"/>
    <lineage>
        <taxon>Bacteria</taxon>
        <taxon>Bacillati</taxon>
        <taxon>Bacillota</taxon>
        <taxon>Clostridia</taxon>
        <taxon>Eubacteriales</taxon>
        <taxon>Clostridiaceae</taxon>
        <taxon>Clostridium</taxon>
    </lineage>
</organism>
<evidence type="ECO:0000313" key="3">
    <source>
        <dbReference type="Proteomes" id="UP000192468"/>
    </source>
</evidence>
<feature type="transmembrane region" description="Helical" evidence="1">
    <location>
        <begin position="396"/>
        <end position="419"/>
    </location>
</feature>
<feature type="transmembrane region" description="Helical" evidence="1">
    <location>
        <begin position="7"/>
        <end position="24"/>
    </location>
</feature>
<name>A0A1W1X7Y7_9CLOT</name>
<evidence type="ECO:0000256" key="1">
    <source>
        <dbReference type="SAM" id="Phobius"/>
    </source>
</evidence>
<dbReference type="Pfam" id="PF04286">
    <property type="entry name" value="DUF445"/>
    <property type="match status" value="1"/>
</dbReference>
<dbReference type="STRING" id="1121291.SAMN02745134_00974"/>
<dbReference type="PANTHER" id="PTHR38442">
    <property type="entry name" value="INNER MEMBRANE PROTEIN-RELATED"/>
    <property type="match status" value="1"/>
</dbReference>
<dbReference type="RefSeq" id="WP_176212611.1">
    <property type="nucleotide sequence ID" value="NZ_FWXH01000002.1"/>
</dbReference>
<dbReference type="InterPro" id="IPR007383">
    <property type="entry name" value="DUF445"/>
</dbReference>
<dbReference type="PANTHER" id="PTHR38442:SF1">
    <property type="entry name" value="INNER MEMBRANE PROTEIN"/>
    <property type="match status" value="1"/>
</dbReference>
<accession>A0A1W1X7Y7</accession>
<dbReference type="EMBL" id="FWXH01000002">
    <property type="protein sequence ID" value="SMC19927.1"/>
    <property type="molecule type" value="Genomic_DNA"/>
</dbReference>
<protein>
    <submittedName>
        <fullName evidence="2">Uncharacterized membrane-anchored protein YjiN, DUF445 family</fullName>
    </submittedName>
</protein>
<sequence length="420" mass="48371">MKGKNRTAANVILVFFAIVFLISYPFKDLFIGGLISGGSLAAFIGGLADFFGITAIFKKPLGINLPKKIFRTDIINNNRDKFINTIVDTVENDLLNKDKLKDKFKSYELSLILTIFLKSKSGDKILEKAIEELSEFVVEENDKILDVSLDILIDILKKFNLSGFLYELIKYIIASGYEDKAIDKLVNIIIVNLRSKDGFELINKIYIDSMKNYEQENSSRKIVNKLFLGNIMGISDEKASKIIQDKAIVILQDILIKNNKNRMLIKNRVDFYVEKLKSDEKLIYKIENYKEKLILENKNLKSFMKSIIDNYINVNSENLTTWVDILKLEKKRVLSDLIRDKDKIYKLDKLIKDVMFKTIDEKHNEIGKLVKKNLDKYNNSDITKLMQEKVEDDLQIIRINGSVVGGMVGVITYLLTFWIA</sequence>
<keyword evidence="1" id="KW-1133">Transmembrane helix</keyword>
<evidence type="ECO:0000313" key="2">
    <source>
        <dbReference type="EMBL" id="SMC19927.1"/>
    </source>
</evidence>